<proteinExistence type="predicted"/>
<name>A0A3A4P084_ABYX5</name>
<comment type="caution">
    <text evidence="1">The sequence shown here is derived from an EMBL/GenBank/DDBJ whole genome shotgun (WGS) entry which is preliminary data.</text>
</comment>
<evidence type="ECO:0000313" key="1">
    <source>
        <dbReference type="EMBL" id="RJP24235.1"/>
    </source>
</evidence>
<dbReference type="Proteomes" id="UP000265882">
    <property type="component" value="Unassembled WGS sequence"/>
</dbReference>
<organism evidence="1 2">
    <name type="scientific">Abyssobacteria bacterium (strain SURF_5)</name>
    <dbReference type="NCBI Taxonomy" id="2093360"/>
    <lineage>
        <taxon>Bacteria</taxon>
        <taxon>Pseudomonadati</taxon>
        <taxon>Candidatus Hydrogenedentota</taxon>
        <taxon>Candidatus Abyssobacteria</taxon>
    </lineage>
</organism>
<gene>
    <name evidence="1" type="ORF">C4520_04330</name>
</gene>
<sequence>MDVPSDEKIPETRFAEPEATVCCFYNSIFGHLRNWPQAFSCLTRAERERFEARGGIFAFADYWEDKLSFLEDLVKKRHREYPYRHRSCFSMDNVCYESLSGDHAVVLLELLENHLSRERLVVVQRKALFREGADWLLTNGELEGKLNEVITVHTLQRPRYAPV</sequence>
<dbReference type="AlphaFoldDB" id="A0A3A4P084"/>
<dbReference type="EMBL" id="QZKU01000038">
    <property type="protein sequence ID" value="RJP24235.1"/>
    <property type="molecule type" value="Genomic_DNA"/>
</dbReference>
<evidence type="ECO:0000313" key="2">
    <source>
        <dbReference type="Proteomes" id="UP000265882"/>
    </source>
</evidence>
<protein>
    <submittedName>
        <fullName evidence="1">Uncharacterized protein</fullName>
    </submittedName>
</protein>
<reference evidence="1 2" key="1">
    <citation type="journal article" date="2017" name="ISME J.">
        <title>Energy and carbon metabolisms in a deep terrestrial subsurface fluid microbial community.</title>
        <authorList>
            <person name="Momper L."/>
            <person name="Jungbluth S.P."/>
            <person name="Lee M.D."/>
            <person name="Amend J.P."/>
        </authorList>
    </citation>
    <scope>NUCLEOTIDE SEQUENCE [LARGE SCALE GENOMIC DNA]</scope>
    <source>
        <strain evidence="1">SURF_5</strain>
    </source>
</reference>
<accession>A0A3A4P084</accession>